<dbReference type="PROSITE" id="PS00671">
    <property type="entry name" value="D_2_HYDROXYACID_DH_3"/>
    <property type="match status" value="1"/>
</dbReference>
<dbReference type="GO" id="GO:0051287">
    <property type="term" value="F:NAD binding"/>
    <property type="evidence" value="ECO:0007669"/>
    <property type="project" value="InterPro"/>
</dbReference>
<dbReference type="Proteomes" id="UP000256645">
    <property type="component" value="Unassembled WGS sequence"/>
</dbReference>
<keyword evidence="2 4" id="KW-0560">Oxidoreductase</keyword>
<dbReference type="GO" id="GO:0016618">
    <property type="term" value="F:hydroxypyruvate reductase [NAD(P)H] activity"/>
    <property type="evidence" value="ECO:0007669"/>
    <property type="project" value="TreeGrafter"/>
</dbReference>
<dbReference type="STRING" id="1849047.A0A3D8QFT1"/>
<accession>A0A3D8QFT1</accession>
<organism evidence="7 8">
    <name type="scientific">Coleophoma cylindrospora</name>
    <dbReference type="NCBI Taxonomy" id="1849047"/>
    <lineage>
        <taxon>Eukaryota</taxon>
        <taxon>Fungi</taxon>
        <taxon>Dikarya</taxon>
        <taxon>Ascomycota</taxon>
        <taxon>Pezizomycotina</taxon>
        <taxon>Leotiomycetes</taxon>
        <taxon>Helotiales</taxon>
        <taxon>Dermateaceae</taxon>
        <taxon>Coleophoma</taxon>
    </lineage>
</organism>
<evidence type="ECO:0000256" key="2">
    <source>
        <dbReference type="ARBA" id="ARBA00023002"/>
    </source>
</evidence>
<dbReference type="PANTHER" id="PTHR10996:SF257">
    <property type="entry name" value="GLYOXYLATE REDUCTASE 1"/>
    <property type="match status" value="1"/>
</dbReference>
<gene>
    <name evidence="7" type="ORF">BP6252_12032</name>
</gene>
<evidence type="ECO:0000313" key="7">
    <source>
        <dbReference type="EMBL" id="RDW60649.1"/>
    </source>
</evidence>
<evidence type="ECO:0008006" key="9">
    <source>
        <dbReference type="Google" id="ProtNLM"/>
    </source>
</evidence>
<keyword evidence="3" id="KW-0520">NAD</keyword>
<evidence type="ECO:0000259" key="5">
    <source>
        <dbReference type="Pfam" id="PF00389"/>
    </source>
</evidence>
<dbReference type="Pfam" id="PF00389">
    <property type="entry name" value="2-Hacid_dh"/>
    <property type="match status" value="1"/>
</dbReference>
<dbReference type="GO" id="GO:0030267">
    <property type="term" value="F:glyoxylate reductase (NADPH) activity"/>
    <property type="evidence" value="ECO:0007669"/>
    <property type="project" value="TreeGrafter"/>
</dbReference>
<dbReference type="InterPro" id="IPR029752">
    <property type="entry name" value="D-isomer_DH_CS1"/>
</dbReference>
<reference evidence="7 8" key="1">
    <citation type="journal article" date="2018" name="IMA Fungus">
        <title>IMA Genome-F 9: Draft genome sequence of Annulohypoxylon stygium, Aspergillus mulundensis, Berkeleyomyces basicola (syn. Thielaviopsis basicola), Ceratocystis smalleyi, two Cercospora beticola strains, Coleophoma cylindrospora, Fusarium fracticaudum, Phialophora cf. hyalina, and Morchella septimelata.</title>
        <authorList>
            <person name="Wingfield B.D."/>
            <person name="Bills G.F."/>
            <person name="Dong Y."/>
            <person name="Huang W."/>
            <person name="Nel W.J."/>
            <person name="Swalarsk-Parry B.S."/>
            <person name="Vaghefi N."/>
            <person name="Wilken P.M."/>
            <person name="An Z."/>
            <person name="de Beer Z.W."/>
            <person name="De Vos L."/>
            <person name="Chen L."/>
            <person name="Duong T.A."/>
            <person name="Gao Y."/>
            <person name="Hammerbacher A."/>
            <person name="Kikkert J.R."/>
            <person name="Li Y."/>
            <person name="Li H."/>
            <person name="Li K."/>
            <person name="Li Q."/>
            <person name="Liu X."/>
            <person name="Ma X."/>
            <person name="Naidoo K."/>
            <person name="Pethybridge S.J."/>
            <person name="Sun J."/>
            <person name="Steenkamp E.T."/>
            <person name="van der Nest M.A."/>
            <person name="van Wyk S."/>
            <person name="Wingfield M.J."/>
            <person name="Xiong C."/>
            <person name="Yue Q."/>
            <person name="Zhang X."/>
        </authorList>
    </citation>
    <scope>NUCLEOTIDE SEQUENCE [LARGE SCALE GENOMIC DNA]</scope>
    <source>
        <strain evidence="7 8">BP6252</strain>
    </source>
</reference>
<dbReference type="EMBL" id="PDLM01000015">
    <property type="protein sequence ID" value="RDW60649.1"/>
    <property type="molecule type" value="Genomic_DNA"/>
</dbReference>
<comment type="similarity">
    <text evidence="1 4">Belongs to the D-isomer specific 2-hydroxyacid dehydrogenase family.</text>
</comment>
<sequence length="339" mass="36521">MSKPACLLIGGITHAQKEWEECASFAALKKFEGKTRPEFLQDCSSGKFNDVVAIYRSNESTSLTGPFDAELVAALPSSMKYIVHNGAGYDNIDVAACTKKGIQVAHTPKAVNAATADIAIFLMLGALRRIHSPYTAVRAKKWRGPNFQLGYDPQAKVLGILGMGGIGREVAKRGVAFGMEIHYHNRTRLAPELEGGAKYVSFEELLSGSDVLSLNLSLNNKTKGIIGAKEFESMKDGIVIVNTARGKLIDEAALVKSLESGKVFSAGLDVYEEEPEIHPGLIDNPNVVLLPHIGTGTFETQKNMELLVLENMKSAVEKGTLITQVPEQSGKIPSCTTST</sequence>
<proteinExistence type="inferred from homology"/>
<dbReference type="SUPFAM" id="SSF52283">
    <property type="entry name" value="Formate/glycerate dehydrogenase catalytic domain-like"/>
    <property type="match status" value="1"/>
</dbReference>
<dbReference type="OrthoDB" id="9991913at2759"/>
<evidence type="ECO:0000313" key="8">
    <source>
        <dbReference type="Proteomes" id="UP000256645"/>
    </source>
</evidence>
<keyword evidence="8" id="KW-1185">Reference proteome</keyword>
<dbReference type="InterPro" id="IPR036291">
    <property type="entry name" value="NAD(P)-bd_dom_sf"/>
</dbReference>
<dbReference type="InterPro" id="IPR006139">
    <property type="entry name" value="D-isomer_2_OHA_DH_cat_dom"/>
</dbReference>
<dbReference type="Pfam" id="PF02826">
    <property type="entry name" value="2-Hacid_dh_C"/>
    <property type="match status" value="1"/>
</dbReference>
<dbReference type="InterPro" id="IPR029753">
    <property type="entry name" value="D-isomer_DH_CS"/>
</dbReference>
<dbReference type="InterPro" id="IPR006140">
    <property type="entry name" value="D-isomer_DH_NAD-bd"/>
</dbReference>
<dbReference type="CDD" id="cd12168">
    <property type="entry name" value="Mand_dh_like"/>
    <property type="match status" value="1"/>
</dbReference>
<dbReference type="PANTHER" id="PTHR10996">
    <property type="entry name" value="2-HYDROXYACID DEHYDROGENASE-RELATED"/>
    <property type="match status" value="1"/>
</dbReference>
<protein>
    <recommendedName>
        <fullName evidence="9">Glyoxylate reductase</fullName>
    </recommendedName>
</protein>
<dbReference type="GO" id="GO:0005829">
    <property type="term" value="C:cytosol"/>
    <property type="evidence" value="ECO:0007669"/>
    <property type="project" value="TreeGrafter"/>
</dbReference>
<comment type="caution">
    <text evidence="7">The sequence shown here is derived from an EMBL/GenBank/DDBJ whole genome shotgun (WGS) entry which is preliminary data.</text>
</comment>
<dbReference type="PROSITE" id="PS00065">
    <property type="entry name" value="D_2_HYDROXYACID_DH_1"/>
    <property type="match status" value="1"/>
</dbReference>
<feature type="domain" description="D-isomer specific 2-hydroxyacid dehydrogenase NAD-binding" evidence="6">
    <location>
        <begin position="121"/>
        <end position="294"/>
    </location>
</feature>
<feature type="domain" description="D-isomer specific 2-hydroxyacid dehydrogenase catalytic" evidence="5">
    <location>
        <begin position="60"/>
        <end position="325"/>
    </location>
</feature>
<dbReference type="AlphaFoldDB" id="A0A3D8QFT1"/>
<name>A0A3D8QFT1_9HELO</name>
<dbReference type="Gene3D" id="3.40.50.720">
    <property type="entry name" value="NAD(P)-binding Rossmann-like Domain"/>
    <property type="match status" value="2"/>
</dbReference>
<evidence type="ECO:0000256" key="1">
    <source>
        <dbReference type="ARBA" id="ARBA00005854"/>
    </source>
</evidence>
<dbReference type="SUPFAM" id="SSF51735">
    <property type="entry name" value="NAD(P)-binding Rossmann-fold domains"/>
    <property type="match status" value="1"/>
</dbReference>
<dbReference type="InterPro" id="IPR050223">
    <property type="entry name" value="D-isomer_2-hydroxyacid_DH"/>
</dbReference>
<evidence type="ECO:0000256" key="3">
    <source>
        <dbReference type="ARBA" id="ARBA00023027"/>
    </source>
</evidence>
<evidence type="ECO:0000256" key="4">
    <source>
        <dbReference type="RuleBase" id="RU003719"/>
    </source>
</evidence>
<evidence type="ECO:0000259" key="6">
    <source>
        <dbReference type="Pfam" id="PF02826"/>
    </source>
</evidence>
<dbReference type="FunFam" id="3.40.50.720:FF:000203">
    <property type="entry name" value="D-3-phosphoglycerate dehydrogenase (SerA)"/>
    <property type="match status" value="1"/>
</dbReference>